<reference evidence="1" key="1">
    <citation type="submission" date="2021-12" db="EMBL/GenBank/DDBJ databases">
        <authorList>
            <person name="Zaccaron A."/>
            <person name="Stergiopoulos I."/>
        </authorList>
    </citation>
    <scope>NUCLEOTIDE SEQUENCE</scope>
    <source>
        <strain evidence="1">Race5_Kim</strain>
    </source>
</reference>
<organism evidence="1 2">
    <name type="scientific">Passalora fulva</name>
    <name type="common">Tomato leaf mold</name>
    <name type="synonym">Cladosporium fulvum</name>
    <dbReference type="NCBI Taxonomy" id="5499"/>
    <lineage>
        <taxon>Eukaryota</taxon>
        <taxon>Fungi</taxon>
        <taxon>Dikarya</taxon>
        <taxon>Ascomycota</taxon>
        <taxon>Pezizomycotina</taxon>
        <taxon>Dothideomycetes</taxon>
        <taxon>Dothideomycetidae</taxon>
        <taxon>Mycosphaerellales</taxon>
        <taxon>Mycosphaerellaceae</taxon>
        <taxon>Fulvia</taxon>
    </lineage>
</organism>
<proteinExistence type="predicted"/>
<dbReference type="KEGG" id="ffu:CLAFUR5_04181"/>
<evidence type="ECO:0000313" key="2">
    <source>
        <dbReference type="Proteomes" id="UP000756132"/>
    </source>
</evidence>
<evidence type="ECO:0000313" key="1">
    <source>
        <dbReference type="EMBL" id="UJO15734.1"/>
    </source>
</evidence>
<dbReference type="AlphaFoldDB" id="A0A9Q8P753"/>
<name>A0A9Q8P753_PASFU</name>
<accession>A0A9Q8P753</accession>
<dbReference type="Proteomes" id="UP000756132">
    <property type="component" value="Chromosome 4"/>
</dbReference>
<reference evidence="1" key="2">
    <citation type="journal article" date="2022" name="Microb. Genom.">
        <title>A chromosome-scale genome assembly of the tomato pathogen Cladosporium fulvum reveals a compartmentalized genome architecture and the presence of a dispensable chromosome.</title>
        <authorList>
            <person name="Zaccaron A.Z."/>
            <person name="Chen L.H."/>
            <person name="Samaras A."/>
            <person name="Stergiopoulos I."/>
        </authorList>
    </citation>
    <scope>NUCLEOTIDE SEQUENCE</scope>
    <source>
        <strain evidence="1">Race5_Kim</strain>
    </source>
</reference>
<protein>
    <submittedName>
        <fullName evidence="1">Uncharacterized protein</fullName>
    </submittedName>
</protein>
<sequence length="173" mass="18158">MRFFDIDQPFASRAAPTRLTDLDRALADDVEDDVASRTSSIATVKQYAALAVQPIASAIETASISMASSIQRYDHLSSGDSSSISSETLITDCDHKAGVLDNIIVNMTRYGSRWGPGGLRTLSSLGCLGRRSTSSITCEREELAGCLTFQNSDSPGVGACGTALSGDAVAVSE</sequence>
<dbReference type="EMBL" id="CP090166">
    <property type="protein sequence ID" value="UJO15734.1"/>
    <property type="molecule type" value="Genomic_DNA"/>
</dbReference>
<keyword evidence="2" id="KW-1185">Reference proteome</keyword>
<dbReference type="GeneID" id="71984059"/>
<dbReference type="RefSeq" id="XP_047760100.1">
    <property type="nucleotide sequence ID" value="XM_047903329.1"/>
</dbReference>
<gene>
    <name evidence="1" type="ORF">CLAFUR5_04181</name>
</gene>